<name>A0A4V1N1K9_9GAMM</name>
<dbReference type="InterPro" id="IPR036170">
    <property type="entry name" value="YezG-like_sf"/>
</dbReference>
<dbReference type="AlphaFoldDB" id="A0A4V1N1K9"/>
<dbReference type="Gene3D" id="3.30.500.20">
    <property type="entry name" value="BH3703-like domains"/>
    <property type="match status" value="1"/>
</dbReference>
<dbReference type="OrthoDB" id="8598731at2"/>
<keyword evidence="2" id="KW-1185">Reference proteome</keyword>
<dbReference type="SUPFAM" id="SSF160424">
    <property type="entry name" value="BH3703-like"/>
    <property type="match status" value="1"/>
</dbReference>
<organism evidence="1 2">
    <name type="scientific">Pseudoxanthomonas composti</name>
    <dbReference type="NCBI Taxonomy" id="2137479"/>
    <lineage>
        <taxon>Bacteria</taxon>
        <taxon>Pseudomonadati</taxon>
        <taxon>Pseudomonadota</taxon>
        <taxon>Gammaproteobacteria</taxon>
        <taxon>Lysobacterales</taxon>
        <taxon>Lysobacteraceae</taxon>
        <taxon>Pseudoxanthomonas</taxon>
    </lineage>
</organism>
<evidence type="ECO:0000313" key="1">
    <source>
        <dbReference type="EMBL" id="RXR08658.1"/>
    </source>
</evidence>
<proteinExistence type="predicted"/>
<dbReference type="Proteomes" id="UP000289784">
    <property type="component" value="Unassembled WGS sequence"/>
</dbReference>
<dbReference type="RefSeq" id="WP_129469549.1">
    <property type="nucleotide sequence ID" value="NZ_SAWZ01000001.1"/>
</dbReference>
<accession>A0A4V1N1K9</accession>
<reference evidence="1 2" key="1">
    <citation type="submission" date="2019-01" db="EMBL/GenBank/DDBJ databases">
        <title>Pseudoxanthomonas composti sp. nov., isolated from compost.</title>
        <authorList>
            <person name="Yang G."/>
        </authorList>
    </citation>
    <scope>NUCLEOTIDE SEQUENCE [LARGE SCALE GENOMIC DNA]</scope>
    <source>
        <strain evidence="1 2">GSS15</strain>
    </source>
</reference>
<comment type="caution">
    <text evidence="1">The sequence shown here is derived from an EMBL/GenBank/DDBJ whole genome shotgun (WGS) entry which is preliminary data.</text>
</comment>
<gene>
    <name evidence="1" type="ORF">EPA99_02235</name>
</gene>
<dbReference type="EMBL" id="SAWZ01000001">
    <property type="protein sequence ID" value="RXR08658.1"/>
    <property type="molecule type" value="Genomic_DNA"/>
</dbReference>
<protein>
    <submittedName>
        <fullName evidence="1">Uncharacterized protein</fullName>
    </submittedName>
</protein>
<sequence>MDNKIYEGIGAVLVAISPADAEVVMVEAEISPGEDHCNLLFDYLGPSGKKQWFLPSSAKVDNDLLDLFVRLRNFFESNGLYAGGRPWKSCIVELCLRSMKIKIDFKYE</sequence>
<evidence type="ECO:0000313" key="2">
    <source>
        <dbReference type="Proteomes" id="UP000289784"/>
    </source>
</evidence>